<dbReference type="STRING" id="1280837.A0A316V5A8"/>
<sequence>MFNNVASDTVAFLLQRLPFVAHVGMLVLSAIGPFFAPHMLAFCVVFTHIVFFVCQSRTAYGIYRAWVGVRAHSQRDWVEYFEHERASLEACDRAQHILPLEDVQHVIILPAYKEEMATLRETLDVLASHPLAKTMYHVCLGMEEREDGAAIKAQMLSDAYRAKGRFADITYSIHPGNIVGESAGKSSNVNWAARHMAHRRGISSLRGIYTVMDADTAFASDFFLASAVHFSLATPAIRRRMMFVPPTLFDRNGREVPVFTRVTDIFWSCAGIGGIYPSSSVKIPTSAYGTSMELARFCDFWDAGPEAIGEDLHYYCKAMFETKGNVHAVTIYSPASQMNVVGKGGSNSVTNYVNDMNARWTQAVRHMWGSLDFGYCWHRIIMGRFGRSAPHAATSSRTPSPSVTATTDATDDTDITHINLHTPNRKITQFDSMQYAQSKHLPTLNVKGIDDTTRAHATLLSSTDGEEIESQVQDAYDEQSDAEKLRIFPLIVLMTRLYEAHLMIAQVTLYGFFLAIYPSVIYRNADTPPGLQPSWMMPTILMCATKAAHLFGGMGIAATVLMCIFHDCYHAAATRRWASSDQLYLPSRYLGTRPYQNFARAWPAALLDFCAVPAAIMYGLAPLLWAQMNHVFTNKLTYTVSAKSKSIVIVPTIHGSRASLDRIRGQSVELSRLMTDEKSVRN</sequence>
<accession>A0A316V5A8</accession>
<keyword evidence="2" id="KW-1133">Transmembrane helix</keyword>
<keyword evidence="2" id="KW-0812">Transmembrane</keyword>
<organism evidence="3 4">
    <name type="scientific">Meira miltonrushii</name>
    <dbReference type="NCBI Taxonomy" id="1280837"/>
    <lineage>
        <taxon>Eukaryota</taxon>
        <taxon>Fungi</taxon>
        <taxon>Dikarya</taxon>
        <taxon>Basidiomycota</taxon>
        <taxon>Ustilaginomycotina</taxon>
        <taxon>Exobasidiomycetes</taxon>
        <taxon>Exobasidiales</taxon>
        <taxon>Brachybasidiaceae</taxon>
        <taxon>Meira</taxon>
    </lineage>
</organism>
<dbReference type="OrthoDB" id="5819478at2759"/>
<dbReference type="Proteomes" id="UP000245771">
    <property type="component" value="Unassembled WGS sequence"/>
</dbReference>
<dbReference type="AlphaFoldDB" id="A0A316V5A8"/>
<feature type="compositionally biased region" description="Polar residues" evidence="1">
    <location>
        <begin position="393"/>
        <end position="403"/>
    </location>
</feature>
<gene>
    <name evidence="3" type="ORF">FA14DRAFT_127241</name>
</gene>
<dbReference type="PANTHER" id="PTHR36851">
    <property type="entry name" value="UNNAMED PRODUCT"/>
    <property type="match status" value="1"/>
</dbReference>
<dbReference type="EMBL" id="KZ819606">
    <property type="protein sequence ID" value="PWN32208.1"/>
    <property type="molecule type" value="Genomic_DNA"/>
</dbReference>
<feature type="transmembrane region" description="Helical" evidence="2">
    <location>
        <begin position="500"/>
        <end position="519"/>
    </location>
</feature>
<keyword evidence="2" id="KW-0472">Membrane</keyword>
<feature type="region of interest" description="Disordered" evidence="1">
    <location>
        <begin position="389"/>
        <end position="411"/>
    </location>
</feature>
<dbReference type="InParanoid" id="A0A316V5A8"/>
<feature type="transmembrane region" description="Helical" evidence="2">
    <location>
        <begin position="605"/>
        <end position="625"/>
    </location>
</feature>
<proteinExistence type="predicted"/>
<evidence type="ECO:0000256" key="1">
    <source>
        <dbReference type="SAM" id="MobiDB-lite"/>
    </source>
</evidence>
<dbReference type="GeneID" id="37018567"/>
<evidence type="ECO:0000256" key="2">
    <source>
        <dbReference type="SAM" id="Phobius"/>
    </source>
</evidence>
<reference evidence="3 4" key="1">
    <citation type="journal article" date="2018" name="Mol. Biol. Evol.">
        <title>Broad Genomic Sampling Reveals a Smut Pathogenic Ancestry of the Fungal Clade Ustilaginomycotina.</title>
        <authorList>
            <person name="Kijpornyongpan T."/>
            <person name="Mondo S.J."/>
            <person name="Barry K."/>
            <person name="Sandor L."/>
            <person name="Lee J."/>
            <person name="Lipzen A."/>
            <person name="Pangilinan J."/>
            <person name="LaButti K."/>
            <person name="Hainaut M."/>
            <person name="Henrissat B."/>
            <person name="Grigoriev I.V."/>
            <person name="Spatafora J.W."/>
            <person name="Aime M.C."/>
        </authorList>
    </citation>
    <scope>NUCLEOTIDE SEQUENCE [LARGE SCALE GENOMIC DNA]</scope>
    <source>
        <strain evidence="3 4">MCA 3882</strain>
    </source>
</reference>
<dbReference type="RefSeq" id="XP_025352510.1">
    <property type="nucleotide sequence ID" value="XM_025496786.1"/>
</dbReference>
<keyword evidence="4" id="KW-1185">Reference proteome</keyword>
<dbReference type="PANTHER" id="PTHR36851:SF1">
    <property type="entry name" value="GLYCO_TRANS_2-LIKE DOMAIN-CONTAINING PROTEIN"/>
    <property type="match status" value="1"/>
</dbReference>
<feature type="transmembrane region" description="Helical" evidence="2">
    <location>
        <begin position="539"/>
        <end position="565"/>
    </location>
</feature>
<evidence type="ECO:0000313" key="3">
    <source>
        <dbReference type="EMBL" id="PWN32208.1"/>
    </source>
</evidence>
<protein>
    <submittedName>
        <fullName evidence="3">Uncharacterized protein</fullName>
    </submittedName>
</protein>
<evidence type="ECO:0000313" key="4">
    <source>
        <dbReference type="Proteomes" id="UP000245771"/>
    </source>
</evidence>
<name>A0A316V5A8_9BASI</name>